<evidence type="ECO:0000259" key="9">
    <source>
        <dbReference type="Pfam" id="PF12019"/>
    </source>
</evidence>
<evidence type="ECO:0000313" key="11">
    <source>
        <dbReference type="Proteomes" id="UP000176389"/>
    </source>
</evidence>
<evidence type="ECO:0000256" key="1">
    <source>
        <dbReference type="ARBA" id="ARBA00004377"/>
    </source>
</evidence>
<feature type="non-terminal residue" evidence="10">
    <location>
        <position position="284"/>
    </location>
</feature>
<evidence type="ECO:0000256" key="4">
    <source>
        <dbReference type="ARBA" id="ARBA00022519"/>
    </source>
</evidence>
<dbReference type="AlphaFoldDB" id="A0A1G1WC52"/>
<keyword evidence="3" id="KW-0488">Methylation</keyword>
<dbReference type="GO" id="GO:0005886">
    <property type="term" value="C:plasma membrane"/>
    <property type="evidence" value="ECO:0007669"/>
    <property type="project" value="UniProtKB-SubCell"/>
</dbReference>
<keyword evidence="4" id="KW-0997">Cell inner membrane</keyword>
<evidence type="ECO:0000313" key="10">
    <source>
        <dbReference type="EMBL" id="OGY25276.1"/>
    </source>
</evidence>
<evidence type="ECO:0000256" key="8">
    <source>
        <dbReference type="SAM" id="Phobius"/>
    </source>
</evidence>
<sequence>MFQKLPRPRVNNLFQKARLQRLAKLNRQGFTLIELLIVTAIIAILLVIVLSRIGSFGSQTDLNTTAQRIISTLETARNQTLASEDAVGLGSVYGVHFETTKYVLFKGATYNPLDANNKENDLSTTQFSAINVLPVGGSDVVFDRVRGTTSNSGSVTLQLVADASKTKTIVVNTLGQTSLQETTTTPTSRVVDTRHIHLDFGWSMQSSSTMRLIFSDPPGPNVTKDINIPTYTTAGKFEWEDSIDVNGSSQKLRIHTHLLDSSNTILSVHRDRRNNDKALEIQVG</sequence>
<dbReference type="NCBIfam" id="TIGR02532">
    <property type="entry name" value="IV_pilin_GFxxxE"/>
    <property type="match status" value="1"/>
</dbReference>
<name>A0A1G1WC52_9BACT</name>
<keyword evidence="2" id="KW-1003">Cell membrane</keyword>
<accession>A0A1G1WC52</accession>
<evidence type="ECO:0000256" key="7">
    <source>
        <dbReference type="ARBA" id="ARBA00023136"/>
    </source>
</evidence>
<proteinExistence type="predicted"/>
<feature type="domain" description="General secretion pathway GspH" evidence="9">
    <location>
        <begin position="65"/>
        <end position="175"/>
    </location>
</feature>
<dbReference type="Pfam" id="PF07963">
    <property type="entry name" value="N_methyl"/>
    <property type="match status" value="1"/>
</dbReference>
<dbReference type="SUPFAM" id="SSF54523">
    <property type="entry name" value="Pili subunits"/>
    <property type="match status" value="1"/>
</dbReference>
<evidence type="ECO:0000256" key="3">
    <source>
        <dbReference type="ARBA" id="ARBA00022481"/>
    </source>
</evidence>
<dbReference type="EMBL" id="MHCS01000048">
    <property type="protein sequence ID" value="OGY25276.1"/>
    <property type="molecule type" value="Genomic_DNA"/>
</dbReference>
<feature type="transmembrane region" description="Helical" evidence="8">
    <location>
        <begin position="30"/>
        <end position="50"/>
    </location>
</feature>
<evidence type="ECO:0000256" key="5">
    <source>
        <dbReference type="ARBA" id="ARBA00022692"/>
    </source>
</evidence>
<comment type="subcellular location">
    <subcellularLocation>
        <location evidence="1">Cell inner membrane</location>
        <topology evidence="1">Single-pass membrane protein</topology>
    </subcellularLocation>
</comment>
<dbReference type="PROSITE" id="PS00409">
    <property type="entry name" value="PROKAR_NTER_METHYL"/>
    <property type="match status" value="1"/>
</dbReference>
<evidence type="ECO:0000256" key="2">
    <source>
        <dbReference type="ARBA" id="ARBA00022475"/>
    </source>
</evidence>
<dbReference type="GO" id="GO:0015627">
    <property type="term" value="C:type II protein secretion system complex"/>
    <property type="evidence" value="ECO:0007669"/>
    <property type="project" value="InterPro"/>
</dbReference>
<organism evidence="10 11">
    <name type="scientific">Candidatus Woykebacteria bacterium RBG_16_43_9</name>
    <dbReference type="NCBI Taxonomy" id="1802596"/>
    <lineage>
        <taxon>Bacteria</taxon>
        <taxon>Candidatus Woykeibacteriota</taxon>
    </lineage>
</organism>
<dbReference type="Proteomes" id="UP000176389">
    <property type="component" value="Unassembled WGS sequence"/>
</dbReference>
<protein>
    <recommendedName>
        <fullName evidence="9">General secretion pathway GspH domain-containing protein</fullName>
    </recommendedName>
</protein>
<dbReference type="GO" id="GO:0015628">
    <property type="term" value="P:protein secretion by the type II secretion system"/>
    <property type="evidence" value="ECO:0007669"/>
    <property type="project" value="InterPro"/>
</dbReference>
<comment type="caution">
    <text evidence="10">The sequence shown here is derived from an EMBL/GenBank/DDBJ whole genome shotgun (WGS) entry which is preliminary data.</text>
</comment>
<gene>
    <name evidence="10" type="ORF">A2Z11_02835</name>
</gene>
<dbReference type="Pfam" id="PF12019">
    <property type="entry name" value="GspH"/>
    <property type="match status" value="1"/>
</dbReference>
<keyword evidence="7 8" id="KW-0472">Membrane</keyword>
<reference evidence="10 11" key="1">
    <citation type="journal article" date="2016" name="Nat. Commun.">
        <title>Thousands of microbial genomes shed light on interconnected biogeochemical processes in an aquifer system.</title>
        <authorList>
            <person name="Anantharaman K."/>
            <person name="Brown C.T."/>
            <person name="Hug L.A."/>
            <person name="Sharon I."/>
            <person name="Castelle C.J."/>
            <person name="Probst A.J."/>
            <person name="Thomas B.C."/>
            <person name="Singh A."/>
            <person name="Wilkins M.J."/>
            <person name="Karaoz U."/>
            <person name="Brodie E.L."/>
            <person name="Williams K.H."/>
            <person name="Hubbard S.S."/>
            <person name="Banfield J.F."/>
        </authorList>
    </citation>
    <scope>NUCLEOTIDE SEQUENCE [LARGE SCALE GENOMIC DNA]</scope>
</reference>
<dbReference type="STRING" id="1802596.A2Z11_02835"/>
<evidence type="ECO:0000256" key="6">
    <source>
        <dbReference type="ARBA" id="ARBA00022989"/>
    </source>
</evidence>
<dbReference type="InterPro" id="IPR045584">
    <property type="entry name" value="Pilin-like"/>
</dbReference>
<keyword evidence="6 8" id="KW-1133">Transmembrane helix</keyword>
<keyword evidence="5 8" id="KW-0812">Transmembrane</keyword>
<dbReference type="InterPro" id="IPR012902">
    <property type="entry name" value="N_methyl_site"/>
</dbReference>
<dbReference type="InterPro" id="IPR022346">
    <property type="entry name" value="T2SS_GspH"/>
</dbReference>
<dbReference type="Gene3D" id="3.30.700.10">
    <property type="entry name" value="Glycoprotein, Type 4 Pilin"/>
    <property type="match status" value="1"/>
</dbReference>